<dbReference type="PANTHER" id="PTHR43793:SF1">
    <property type="entry name" value="FAD SYNTHASE"/>
    <property type="match status" value="1"/>
</dbReference>
<evidence type="ECO:0000256" key="2">
    <source>
        <dbReference type="ARBA" id="ARBA00022695"/>
    </source>
</evidence>
<dbReference type="GO" id="GO:0016779">
    <property type="term" value="F:nucleotidyltransferase activity"/>
    <property type="evidence" value="ECO:0007669"/>
    <property type="project" value="UniProtKB-KW"/>
</dbReference>
<organism evidence="4 5">
    <name type="scientific">Rubritalea tangerina</name>
    <dbReference type="NCBI Taxonomy" id="430798"/>
    <lineage>
        <taxon>Bacteria</taxon>
        <taxon>Pseudomonadati</taxon>
        <taxon>Verrucomicrobiota</taxon>
        <taxon>Verrucomicrobiia</taxon>
        <taxon>Verrucomicrobiales</taxon>
        <taxon>Rubritaleaceae</taxon>
        <taxon>Rubritalea</taxon>
    </lineage>
</organism>
<keyword evidence="2 4" id="KW-0548">Nucleotidyltransferase</keyword>
<evidence type="ECO:0000256" key="1">
    <source>
        <dbReference type="ARBA" id="ARBA00022679"/>
    </source>
</evidence>
<dbReference type="Proteomes" id="UP001597389">
    <property type="component" value="Unassembled WGS sequence"/>
</dbReference>
<dbReference type="Gene3D" id="3.40.50.620">
    <property type="entry name" value="HUPs"/>
    <property type="match status" value="1"/>
</dbReference>
<dbReference type="Pfam" id="PF01467">
    <property type="entry name" value="CTP_transf_like"/>
    <property type="match status" value="1"/>
</dbReference>
<evidence type="ECO:0000313" key="5">
    <source>
        <dbReference type="Proteomes" id="UP001597389"/>
    </source>
</evidence>
<dbReference type="InterPro" id="IPR004821">
    <property type="entry name" value="Cyt_trans-like"/>
</dbReference>
<evidence type="ECO:0000259" key="3">
    <source>
        <dbReference type="Pfam" id="PF01467"/>
    </source>
</evidence>
<dbReference type="RefSeq" id="WP_377087281.1">
    <property type="nucleotide sequence ID" value="NZ_JBHSJL010000014.1"/>
</dbReference>
<proteinExistence type="predicted"/>
<evidence type="ECO:0000313" key="4">
    <source>
        <dbReference type="EMBL" id="MFD2158968.1"/>
    </source>
</evidence>
<protein>
    <submittedName>
        <fullName evidence="4">Adenylyltransferase/cytidyltransferase family protein</fullName>
    </submittedName>
</protein>
<reference evidence="5" key="1">
    <citation type="journal article" date="2019" name="Int. J. Syst. Evol. Microbiol.">
        <title>The Global Catalogue of Microorganisms (GCM) 10K type strain sequencing project: providing services to taxonomists for standard genome sequencing and annotation.</title>
        <authorList>
            <consortium name="The Broad Institute Genomics Platform"/>
            <consortium name="The Broad Institute Genome Sequencing Center for Infectious Disease"/>
            <person name="Wu L."/>
            <person name="Ma J."/>
        </authorList>
    </citation>
    <scope>NUCLEOTIDE SEQUENCE [LARGE SCALE GENOMIC DNA]</scope>
    <source>
        <strain evidence="5">CCUG 57942</strain>
    </source>
</reference>
<keyword evidence="1" id="KW-0808">Transferase</keyword>
<dbReference type="InterPro" id="IPR014729">
    <property type="entry name" value="Rossmann-like_a/b/a_fold"/>
</dbReference>
<comment type="caution">
    <text evidence="4">The sequence shown here is derived from an EMBL/GenBank/DDBJ whole genome shotgun (WGS) entry which is preliminary data.</text>
</comment>
<sequence>MVIGYTTGVFDLFHIGHLNLLKNAKGMCDKLIVGVTTDELVSYKNKRAVIPFEERMEIVRNIDFVDVVVPQENMDKMSAWEMLRFDIMFVGDDWAKTEKWQQFEQDFEKVGVKVVYFPYTKSTSSTLINETLKKLRDE</sequence>
<feature type="domain" description="Cytidyltransferase-like" evidence="3">
    <location>
        <begin position="5"/>
        <end position="128"/>
    </location>
</feature>
<gene>
    <name evidence="4" type="ORF">ACFSW8_08670</name>
</gene>
<name>A0ABW4ZAF2_9BACT</name>
<dbReference type="InterPro" id="IPR050385">
    <property type="entry name" value="Archaeal_FAD_synthase"/>
</dbReference>
<dbReference type="NCBIfam" id="TIGR00125">
    <property type="entry name" value="cyt_tran_rel"/>
    <property type="match status" value="1"/>
</dbReference>
<keyword evidence="5" id="KW-1185">Reference proteome</keyword>
<dbReference type="PANTHER" id="PTHR43793">
    <property type="entry name" value="FAD SYNTHASE"/>
    <property type="match status" value="1"/>
</dbReference>
<dbReference type="EMBL" id="JBHUJB010000035">
    <property type="protein sequence ID" value="MFD2158968.1"/>
    <property type="molecule type" value="Genomic_DNA"/>
</dbReference>
<dbReference type="SUPFAM" id="SSF52374">
    <property type="entry name" value="Nucleotidylyl transferase"/>
    <property type="match status" value="1"/>
</dbReference>
<accession>A0ABW4ZAF2</accession>